<proteinExistence type="predicted"/>
<dbReference type="RefSeq" id="WP_249831736.1">
    <property type="nucleotide sequence ID" value="NZ_JAMGBE010000003.1"/>
</dbReference>
<dbReference type="EMBL" id="JAMGBE010000003">
    <property type="protein sequence ID" value="MCL6730237.1"/>
    <property type="molecule type" value="Genomic_DNA"/>
</dbReference>
<protein>
    <submittedName>
        <fullName evidence="3">Uncharacterized protein</fullName>
    </submittedName>
</protein>
<organism evidence="3 4">
    <name type="scientific">Sphingomonas hankyongi</name>
    <dbReference type="NCBI Taxonomy" id="2908209"/>
    <lineage>
        <taxon>Bacteria</taxon>
        <taxon>Pseudomonadati</taxon>
        <taxon>Pseudomonadota</taxon>
        <taxon>Alphaproteobacteria</taxon>
        <taxon>Sphingomonadales</taxon>
        <taxon>Sphingomonadaceae</taxon>
        <taxon>Sphingomonas</taxon>
    </lineage>
</organism>
<name>A0ABT0S2Y7_9SPHN</name>
<comment type="caution">
    <text evidence="3">The sequence shown here is derived from an EMBL/GenBank/DDBJ whole genome shotgun (WGS) entry which is preliminary data.</text>
</comment>
<reference evidence="3" key="1">
    <citation type="submission" date="2022-05" db="EMBL/GenBank/DDBJ databases">
        <authorList>
            <person name="Jo J.-H."/>
            <person name="Im W.-T."/>
        </authorList>
    </citation>
    <scope>NUCLEOTIDE SEQUENCE</scope>
    <source>
        <strain evidence="3">SE220</strain>
    </source>
</reference>
<feature type="compositionally biased region" description="Basic and acidic residues" evidence="1">
    <location>
        <begin position="74"/>
        <end position="89"/>
    </location>
</feature>
<evidence type="ECO:0000256" key="1">
    <source>
        <dbReference type="SAM" id="MobiDB-lite"/>
    </source>
</evidence>
<feature type="region of interest" description="Disordered" evidence="1">
    <location>
        <begin position="20"/>
        <end position="89"/>
    </location>
</feature>
<feature type="signal peptide" evidence="2">
    <location>
        <begin position="1"/>
        <end position="21"/>
    </location>
</feature>
<evidence type="ECO:0000313" key="4">
    <source>
        <dbReference type="Proteomes" id="UP001165342"/>
    </source>
</evidence>
<accession>A0ABT0S2Y7</accession>
<evidence type="ECO:0000313" key="3">
    <source>
        <dbReference type="EMBL" id="MCL6730237.1"/>
    </source>
</evidence>
<feature type="compositionally biased region" description="Basic and acidic residues" evidence="1">
    <location>
        <begin position="37"/>
        <end position="57"/>
    </location>
</feature>
<sequence>MKTISLIAAPVLVSAATLAAAQTPPSSHEQHQAAGQHEAKAGEDHCAQMMREMHEMHQMMAEMMKMHQGMAAHSGHDAAKDKTQDQPKH</sequence>
<gene>
    <name evidence="3" type="ORF">LZ538_09245</name>
</gene>
<feature type="chain" id="PRO_5046978731" evidence="2">
    <location>
        <begin position="22"/>
        <end position="89"/>
    </location>
</feature>
<keyword evidence="4" id="KW-1185">Reference proteome</keyword>
<dbReference type="Proteomes" id="UP001165342">
    <property type="component" value="Unassembled WGS sequence"/>
</dbReference>
<evidence type="ECO:0000256" key="2">
    <source>
        <dbReference type="SAM" id="SignalP"/>
    </source>
</evidence>
<keyword evidence="2" id="KW-0732">Signal</keyword>
<feature type="compositionally biased region" description="Low complexity" evidence="1">
    <location>
        <begin position="58"/>
        <end position="71"/>
    </location>
</feature>